<accession>A0A0C9XBP3</accession>
<dbReference type="Proteomes" id="UP000054477">
    <property type="component" value="Unassembled WGS sequence"/>
</dbReference>
<reference evidence="1 2" key="1">
    <citation type="submission" date="2014-04" db="EMBL/GenBank/DDBJ databases">
        <authorList>
            <consortium name="DOE Joint Genome Institute"/>
            <person name="Kuo A."/>
            <person name="Kohler A."/>
            <person name="Nagy L.G."/>
            <person name="Floudas D."/>
            <person name="Copeland A."/>
            <person name="Barry K.W."/>
            <person name="Cichocki N."/>
            <person name="Veneault-Fourrey C."/>
            <person name="LaButti K."/>
            <person name="Lindquist E.A."/>
            <person name="Lipzen A."/>
            <person name="Lundell T."/>
            <person name="Morin E."/>
            <person name="Murat C."/>
            <person name="Sun H."/>
            <person name="Tunlid A."/>
            <person name="Henrissat B."/>
            <person name="Grigoriev I.V."/>
            <person name="Hibbett D.S."/>
            <person name="Martin F."/>
            <person name="Nordberg H.P."/>
            <person name="Cantor M.N."/>
            <person name="Hua S.X."/>
        </authorList>
    </citation>
    <scope>NUCLEOTIDE SEQUENCE [LARGE SCALE GENOMIC DNA]</scope>
    <source>
        <strain evidence="1 2">LaAM-08-1</strain>
    </source>
</reference>
<dbReference type="EMBL" id="KN838538">
    <property type="protein sequence ID" value="KIK09665.1"/>
    <property type="molecule type" value="Genomic_DNA"/>
</dbReference>
<organism evidence="1 2">
    <name type="scientific">Laccaria amethystina LaAM-08-1</name>
    <dbReference type="NCBI Taxonomy" id="1095629"/>
    <lineage>
        <taxon>Eukaryota</taxon>
        <taxon>Fungi</taxon>
        <taxon>Dikarya</taxon>
        <taxon>Basidiomycota</taxon>
        <taxon>Agaricomycotina</taxon>
        <taxon>Agaricomycetes</taxon>
        <taxon>Agaricomycetidae</taxon>
        <taxon>Agaricales</taxon>
        <taxon>Agaricineae</taxon>
        <taxon>Hydnangiaceae</taxon>
        <taxon>Laccaria</taxon>
    </lineage>
</organism>
<keyword evidence="2" id="KW-1185">Reference proteome</keyword>
<evidence type="ECO:0000313" key="1">
    <source>
        <dbReference type="EMBL" id="KIK09665.1"/>
    </source>
</evidence>
<reference evidence="2" key="2">
    <citation type="submission" date="2015-01" db="EMBL/GenBank/DDBJ databases">
        <title>Evolutionary Origins and Diversification of the Mycorrhizal Mutualists.</title>
        <authorList>
            <consortium name="DOE Joint Genome Institute"/>
            <consortium name="Mycorrhizal Genomics Consortium"/>
            <person name="Kohler A."/>
            <person name="Kuo A."/>
            <person name="Nagy L.G."/>
            <person name="Floudas D."/>
            <person name="Copeland A."/>
            <person name="Barry K.W."/>
            <person name="Cichocki N."/>
            <person name="Veneault-Fourrey C."/>
            <person name="LaButti K."/>
            <person name="Lindquist E.A."/>
            <person name="Lipzen A."/>
            <person name="Lundell T."/>
            <person name="Morin E."/>
            <person name="Murat C."/>
            <person name="Riley R."/>
            <person name="Ohm R."/>
            <person name="Sun H."/>
            <person name="Tunlid A."/>
            <person name="Henrissat B."/>
            <person name="Grigoriev I.V."/>
            <person name="Hibbett D.S."/>
            <person name="Martin F."/>
        </authorList>
    </citation>
    <scope>NUCLEOTIDE SEQUENCE [LARGE SCALE GENOMIC DNA]</scope>
    <source>
        <strain evidence="2">LaAM-08-1</strain>
    </source>
</reference>
<dbReference type="HOGENOM" id="CLU_2961154_0_0_1"/>
<sequence length="59" mass="6657">MAIPLLLTRLGWANNYSQTTGPNSRILHDILSALGCTIFSFTSFPRPLIQYTRCLKSQE</sequence>
<name>A0A0C9XBP3_9AGAR</name>
<proteinExistence type="predicted"/>
<protein>
    <submittedName>
        <fullName evidence="1">Uncharacterized protein</fullName>
    </submittedName>
</protein>
<gene>
    <name evidence="1" type="ORF">K443DRAFT_82446</name>
</gene>
<dbReference type="AlphaFoldDB" id="A0A0C9XBP3"/>
<evidence type="ECO:0000313" key="2">
    <source>
        <dbReference type="Proteomes" id="UP000054477"/>
    </source>
</evidence>